<protein>
    <submittedName>
        <fullName evidence="3">Flagellar associated protein</fullName>
    </submittedName>
</protein>
<dbReference type="InterPro" id="IPR016024">
    <property type="entry name" value="ARM-type_fold"/>
</dbReference>
<dbReference type="EMBL" id="MIGC01004933">
    <property type="protein sequence ID" value="PHJ17483.1"/>
    <property type="molecule type" value="Genomic_DNA"/>
</dbReference>
<dbReference type="InterPro" id="IPR011989">
    <property type="entry name" value="ARM-like"/>
</dbReference>
<dbReference type="Pfam" id="PF21049">
    <property type="entry name" value="CFA69_ARM_rpt"/>
    <property type="match status" value="2"/>
</dbReference>
<feature type="region of interest" description="Disordered" evidence="1">
    <location>
        <begin position="724"/>
        <end position="758"/>
    </location>
</feature>
<dbReference type="VEuPathDB" id="ToxoDB:CSUI_008697"/>
<evidence type="ECO:0000313" key="3">
    <source>
        <dbReference type="EMBL" id="PHJ17483.1"/>
    </source>
</evidence>
<gene>
    <name evidence="3" type="ORF">CSUI_008697</name>
</gene>
<evidence type="ECO:0000259" key="2">
    <source>
        <dbReference type="Pfam" id="PF21049"/>
    </source>
</evidence>
<dbReference type="PANTHER" id="PTHR14716:SF0">
    <property type="entry name" value="CILIA- AND FLAGELLA-ASSOCIATED PROTEIN 69"/>
    <property type="match status" value="1"/>
</dbReference>
<dbReference type="SUPFAM" id="SSF48371">
    <property type="entry name" value="ARM repeat"/>
    <property type="match status" value="1"/>
</dbReference>
<dbReference type="Gene3D" id="1.25.10.10">
    <property type="entry name" value="Leucine-rich Repeat Variant"/>
    <property type="match status" value="1"/>
</dbReference>
<feature type="region of interest" description="Disordered" evidence="1">
    <location>
        <begin position="598"/>
        <end position="703"/>
    </location>
</feature>
<keyword evidence="3" id="KW-0282">Flagellum</keyword>
<feature type="compositionally biased region" description="Polar residues" evidence="1">
    <location>
        <begin position="221"/>
        <end position="231"/>
    </location>
</feature>
<dbReference type="InterPro" id="IPR048733">
    <property type="entry name" value="CFA69_ARM_dom"/>
</dbReference>
<proteinExistence type="predicted"/>
<feature type="region of interest" description="Disordered" evidence="1">
    <location>
        <begin position="149"/>
        <end position="196"/>
    </location>
</feature>
<feature type="compositionally biased region" description="Polar residues" evidence="1">
    <location>
        <begin position="290"/>
        <end position="301"/>
    </location>
</feature>
<keyword evidence="3" id="KW-0966">Cell projection</keyword>
<feature type="compositionally biased region" description="Polar residues" evidence="1">
    <location>
        <begin position="641"/>
        <end position="650"/>
    </location>
</feature>
<dbReference type="GeneID" id="94432034"/>
<reference evidence="3 4" key="1">
    <citation type="journal article" date="2017" name="Int. J. Parasitol.">
        <title>The genome of the protozoan parasite Cystoisospora suis and a reverse vaccinology approach to identify vaccine candidates.</title>
        <authorList>
            <person name="Palmieri N."/>
            <person name="Shrestha A."/>
            <person name="Ruttkowski B."/>
            <person name="Beck T."/>
            <person name="Vogl C."/>
            <person name="Tomley F."/>
            <person name="Blake D.P."/>
            <person name="Joachim A."/>
        </authorList>
    </citation>
    <scope>NUCLEOTIDE SEQUENCE [LARGE SCALE GENOMIC DNA]</scope>
    <source>
        <strain evidence="3 4">Wien I</strain>
    </source>
</reference>
<evidence type="ECO:0000256" key="1">
    <source>
        <dbReference type="SAM" id="MobiDB-lite"/>
    </source>
</evidence>
<feature type="compositionally biased region" description="Basic and acidic residues" evidence="1">
    <location>
        <begin position="674"/>
        <end position="691"/>
    </location>
</feature>
<feature type="domain" description="Cilia- and flagella-associated protein 69 ARM repeats" evidence="2">
    <location>
        <begin position="43"/>
        <end position="143"/>
    </location>
</feature>
<sequence length="1290" mass="140451">MTSGVPRGPKPAQLRERARGPAFGELDAEIPEVVRRSYEPDWTKLEELLTCKYTANLVDRHVATVEKLCRQYLLHYKGFPWPDLVRLTTLVRHLVAKFHAGRAEYGVALEMLCEVASNPFVCLRASEPLVYAEAAVEFVVALTAAATCGSGKPSTEDVPLVTSQYGPTATGDDDAEDLTKQPRGKPAYASLPLDDGRVRPSCTVSSRLLRSQNAVEVPRSSLPTCPSQSSVVVPDPCPFGGSGVPEYETGKSGSVPSHNADRQHATVADTGSQRNLHHHSPLASKRDASPTDSAAKSQTPEHSPRSHSTPEEVSHRLEDRLIPEIDTKQSAGEEDSSGSHREVSLPSSSATEDAWRERIISVSSAVFNFLTLFAGQWQRPPEAVFHRKRHNTGSAQASPQAAFSPLALPAFLRVVDSMKSAFLDPSSTTGVRNSILRGMARMSAWPLIADRLCDCRVLTALLVQLRLAPPVLSQICVAAAAQERTREDATELLINLTESAASDTTKVFRDATPEHAAALVSSAAALGRQLLVPGYCRHVSHIRNDFLSVTALLSAYKHLLPLFASSGLLGQILQICCTLEGRPRHALVDCAAEDQSLGERRSPTAIGKSERGAAPNPDKGSLFDSGTSPPRKATGGPPGWSTWSRQSASPATCRGLDAQQPEAQHVKLGSLGVSRKDPQKRLHREEKEFRGRPSSHCRTELNSCEHGTRSSSVQCSWVAPEIATRPHPGRLDSSDSRLEESPILTAGGGQTSPKCGDEADATINERSCDCRDRTNSSDYLDCCFPDRRGKTKSPTGLVAKGYEDVETLQLGWLVIVNCLHDGDCRDLIRTSSFLQTLLDFLKAEIASGGVEQRPLNTWKLDATHHRVLLLHAVACLRPTLQHLADQFLVLGGQSLLLHVIATRRFPDLITDFLNLTLYLCVGSSASQRACASLTLSESGGNTEHEAIRVLVDCVQDVSQKGATWPLMEVSPTGGAWSLNRQHCALLLIAALCTDCPPARERVREVDGLRLLADELKSSLAMLACVQCPTVLAYMLCIFECIWAAIIGDARSESIFLEHGGLHAMLEALEVAPRTLQRHLLGCFTELLRNGEALVLCREWRSRSTGKTAMQVLLHLWMQEELRLSNKGKQGKIRQSSGLATQAGWRRTCLHPGVKSGQCRRSVPDAGAPGLWTGESELAAGSVIFSKRSSLSPSQLRTDFSWTGLLEEARQQYLGESLELLQNKITQEEPQDLRLDLYSAAATLSGNSSAVERGLTGSEQQQLEVLKLHPERCLLEAWEGVRSRLDGEPSL</sequence>
<dbReference type="InterPro" id="IPR048732">
    <property type="entry name" value="CFA69"/>
</dbReference>
<dbReference type="Proteomes" id="UP000221165">
    <property type="component" value="Unassembled WGS sequence"/>
</dbReference>
<name>A0A2C6KM78_9APIC</name>
<feature type="compositionally biased region" description="Basic and acidic residues" evidence="1">
    <location>
        <begin position="302"/>
        <end position="327"/>
    </location>
</feature>
<dbReference type="PANTHER" id="PTHR14716">
    <property type="entry name" value="CILIA- AND FLAGELLA-ASSOCIATED PROTEIN 69"/>
    <property type="match status" value="1"/>
</dbReference>
<organism evidence="3 4">
    <name type="scientific">Cystoisospora suis</name>
    <dbReference type="NCBI Taxonomy" id="483139"/>
    <lineage>
        <taxon>Eukaryota</taxon>
        <taxon>Sar</taxon>
        <taxon>Alveolata</taxon>
        <taxon>Apicomplexa</taxon>
        <taxon>Conoidasida</taxon>
        <taxon>Coccidia</taxon>
        <taxon>Eucoccidiorida</taxon>
        <taxon>Eimeriorina</taxon>
        <taxon>Sarcocystidae</taxon>
        <taxon>Cystoisospora</taxon>
    </lineage>
</organism>
<accession>A0A2C6KM78</accession>
<feature type="compositionally biased region" description="Basic and acidic residues" evidence="1">
    <location>
        <begin position="729"/>
        <end position="740"/>
    </location>
</feature>
<keyword evidence="4" id="KW-1185">Reference proteome</keyword>
<evidence type="ECO:0000313" key="4">
    <source>
        <dbReference type="Proteomes" id="UP000221165"/>
    </source>
</evidence>
<feature type="region of interest" description="Disordered" evidence="1">
    <location>
        <begin position="212"/>
        <end position="350"/>
    </location>
</feature>
<feature type="domain" description="Cilia- and flagella-associated protein 69 ARM repeats" evidence="2">
    <location>
        <begin position="800"/>
        <end position="1133"/>
    </location>
</feature>
<comment type="caution">
    <text evidence="3">The sequence shown here is derived from an EMBL/GenBank/DDBJ whole genome shotgun (WGS) entry which is preliminary data.</text>
</comment>
<dbReference type="RefSeq" id="XP_067919203.1">
    <property type="nucleotide sequence ID" value="XM_068068823.1"/>
</dbReference>
<dbReference type="OrthoDB" id="330314at2759"/>
<keyword evidence="3" id="KW-0969">Cilium</keyword>